<comment type="caution">
    <text evidence="5">The sequence shown here is derived from an EMBL/GenBank/DDBJ whole genome shotgun (WGS) entry which is preliminary data.</text>
</comment>
<evidence type="ECO:0000313" key="5">
    <source>
        <dbReference type="EMBL" id="MFC0269060.1"/>
    </source>
</evidence>
<evidence type="ECO:0000256" key="1">
    <source>
        <dbReference type="ARBA" id="ARBA00023015"/>
    </source>
</evidence>
<dbReference type="Proteomes" id="UP001589814">
    <property type="component" value="Unassembled WGS sequence"/>
</dbReference>
<dbReference type="GO" id="GO:0003677">
    <property type="term" value="F:DNA binding"/>
    <property type="evidence" value="ECO:0007669"/>
    <property type="project" value="UniProtKB-KW"/>
</dbReference>
<organism evidence="5 6">
    <name type="scientific">Kushneria aurantia</name>
    <dbReference type="NCBI Taxonomy" id="504092"/>
    <lineage>
        <taxon>Bacteria</taxon>
        <taxon>Pseudomonadati</taxon>
        <taxon>Pseudomonadota</taxon>
        <taxon>Gammaproteobacteria</taxon>
        <taxon>Oceanospirillales</taxon>
        <taxon>Halomonadaceae</taxon>
        <taxon>Kushneria</taxon>
    </lineage>
</organism>
<proteinExistence type="predicted"/>
<dbReference type="CDD" id="cd01392">
    <property type="entry name" value="HTH_LacI"/>
    <property type="match status" value="1"/>
</dbReference>
<evidence type="ECO:0000259" key="4">
    <source>
        <dbReference type="PROSITE" id="PS50932"/>
    </source>
</evidence>
<name>A0ABV6G5Y0_9GAMM</name>
<dbReference type="InterPro" id="IPR028082">
    <property type="entry name" value="Peripla_BP_I"/>
</dbReference>
<dbReference type="InterPro" id="IPR046335">
    <property type="entry name" value="LacI/GalR-like_sensor"/>
</dbReference>
<keyword evidence="6" id="KW-1185">Reference proteome</keyword>
<dbReference type="RefSeq" id="WP_019950959.1">
    <property type="nucleotide sequence ID" value="NZ_JBHLVX010000051.1"/>
</dbReference>
<dbReference type="Pfam" id="PF13377">
    <property type="entry name" value="Peripla_BP_3"/>
    <property type="match status" value="1"/>
</dbReference>
<keyword evidence="1" id="KW-0805">Transcription regulation</keyword>
<reference evidence="5 6" key="1">
    <citation type="submission" date="2024-09" db="EMBL/GenBank/DDBJ databases">
        <authorList>
            <person name="Sun Q."/>
            <person name="Mori K."/>
        </authorList>
    </citation>
    <scope>NUCLEOTIDE SEQUENCE [LARGE SCALE GENOMIC DNA]</scope>
    <source>
        <strain evidence="5 6">CCM 7415</strain>
    </source>
</reference>
<dbReference type="SUPFAM" id="SSF47413">
    <property type="entry name" value="lambda repressor-like DNA-binding domains"/>
    <property type="match status" value="1"/>
</dbReference>
<dbReference type="PANTHER" id="PTHR30146:SF138">
    <property type="entry name" value="TRANSCRIPTIONAL REGULATORY PROTEIN"/>
    <property type="match status" value="1"/>
</dbReference>
<evidence type="ECO:0000256" key="3">
    <source>
        <dbReference type="ARBA" id="ARBA00023163"/>
    </source>
</evidence>
<dbReference type="EMBL" id="JBHLVX010000051">
    <property type="protein sequence ID" value="MFC0269060.1"/>
    <property type="molecule type" value="Genomic_DNA"/>
</dbReference>
<keyword evidence="3" id="KW-0804">Transcription</keyword>
<dbReference type="Gene3D" id="3.40.50.2300">
    <property type="match status" value="2"/>
</dbReference>
<sequence>MSPRRRAATRITLKQVAARLGVSAATVSNAFNRPDQLSARRRREILAAARALGYNGPDSRGRTLRTGLSRIIGVVLSDDLGYSFSDSVASEFLAGISQVFDAHDYRILLLTNATRTDRPFSSFNGVADGYLVYGSLPDNDQLTQIGEPQSQPVVTVDNLMPGRPSVGIDNRDAAFELARRALAGGARRPAVLALRLTLDAPAGSCERHRPLQHPNAMMLERLAGFDRALAEAGFEPAAVPLYNVDGNTFEAAAPVIEPLLDDDTPPDLLLCMSDRLALTALSLAEQRGIRVPQALQLTGFDGIAEGQRRPPYLTTVYYDSRAKGIRAARMVTGLDDDKEVVIPTWLIHGQTCPID</sequence>
<dbReference type="CDD" id="cd06279">
    <property type="entry name" value="PBP1_LacI-like"/>
    <property type="match status" value="1"/>
</dbReference>
<protein>
    <submittedName>
        <fullName evidence="5">LacI family DNA-binding transcriptional regulator</fullName>
    </submittedName>
</protein>
<dbReference type="Pfam" id="PF00356">
    <property type="entry name" value="LacI"/>
    <property type="match status" value="1"/>
</dbReference>
<dbReference type="SMART" id="SM00354">
    <property type="entry name" value="HTH_LACI"/>
    <property type="match status" value="1"/>
</dbReference>
<accession>A0ABV6G5Y0</accession>
<dbReference type="InterPro" id="IPR000843">
    <property type="entry name" value="HTH_LacI"/>
</dbReference>
<dbReference type="PANTHER" id="PTHR30146">
    <property type="entry name" value="LACI-RELATED TRANSCRIPTIONAL REPRESSOR"/>
    <property type="match status" value="1"/>
</dbReference>
<dbReference type="PROSITE" id="PS50932">
    <property type="entry name" value="HTH_LACI_2"/>
    <property type="match status" value="1"/>
</dbReference>
<dbReference type="Gene3D" id="1.10.260.40">
    <property type="entry name" value="lambda repressor-like DNA-binding domains"/>
    <property type="match status" value="1"/>
</dbReference>
<dbReference type="SUPFAM" id="SSF53822">
    <property type="entry name" value="Periplasmic binding protein-like I"/>
    <property type="match status" value="1"/>
</dbReference>
<gene>
    <name evidence="5" type="ORF">ACFFHW_13880</name>
</gene>
<feature type="domain" description="HTH lacI-type" evidence="4">
    <location>
        <begin position="11"/>
        <end position="66"/>
    </location>
</feature>
<evidence type="ECO:0000256" key="2">
    <source>
        <dbReference type="ARBA" id="ARBA00023125"/>
    </source>
</evidence>
<evidence type="ECO:0000313" key="6">
    <source>
        <dbReference type="Proteomes" id="UP001589814"/>
    </source>
</evidence>
<dbReference type="InterPro" id="IPR010982">
    <property type="entry name" value="Lambda_DNA-bd_dom_sf"/>
</dbReference>
<keyword evidence="2 5" id="KW-0238">DNA-binding</keyword>